<organism evidence="1 2">
    <name type="scientific">Marinicrinis sediminis</name>
    <dbReference type="NCBI Taxonomy" id="1652465"/>
    <lineage>
        <taxon>Bacteria</taxon>
        <taxon>Bacillati</taxon>
        <taxon>Bacillota</taxon>
        <taxon>Bacilli</taxon>
        <taxon>Bacillales</taxon>
        <taxon>Paenibacillaceae</taxon>
    </lineage>
</organism>
<dbReference type="PANTHER" id="PTHR43861">
    <property type="entry name" value="TRANS-ACONITATE 2-METHYLTRANSFERASE-RELATED"/>
    <property type="match status" value="1"/>
</dbReference>
<keyword evidence="2" id="KW-1185">Reference proteome</keyword>
<dbReference type="Gene3D" id="3.40.50.150">
    <property type="entry name" value="Vaccinia Virus protein VP39"/>
    <property type="match status" value="2"/>
</dbReference>
<proteinExistence type="predicted"/>
<evidence type="ECO:0000313" key="2">
    <source>
        <dbReference type="Proteomes" id="UP001597497"/>
    </source>
</evidence>
<dbReference type="SUPFAM" id="SSF53335">
    <property type="entry name" value="S-adenosyl-L-methionine-dependent methyltransferases"/>
    <property type="match status" value="2"/>
</dbReference>
<accession>A0ABW5RBB3</accession>
<reference evidence="2" key="1">
    <citation type="journal article" date="2019" name="Int. J. Syst. Evol. Microbiol.">
        <title>The Global Catalogue of Microorganisms (GCM) 10K type strain sequencing project: providing services to taxonomists for standard genome sequencing and annotation.</title>
        <authorList>
            <consortium name="The Broad Institute Genomics Platform"/>
            <consortium name="The Broad Institute Genome Sequencing Center for Infectious Disease"/>
            <person name="Wu L."/>
            <person name="Ma J."/>
        </authorList>
    </citation>
    <scope>NUCLEOTIDE SEQUENCE [LARGE SCALE GENOMIC DNA]</scope>
    <source>
        <strain evidence="2">KCTC 33676</strain>
    </source>
</reference>
<name>A0ABW5RBB3_9BACL</name>
<dbReference type="InterPro" id="IPR029044">
    <property type="entry name" value="Nucleotide-diphossugar_trans"/>
</dbReference>
<dbReference type="InterPro" id="IPR029063">
    <property type="entry name" value="SAM-dependent_MTases_sf"/>
</dbReference>
<sequence length="1147" mass="132962">MKTFYSCVVDINPRFHYQCWLWVHSLLEMASVPPSHIWVQYIEGVDEAFLSKLGSLGVRLKKIDKFGDGKYCNKISQLSNEALMEADMIILMDTDMIVTQDFSCEMDPNCVSGKIVDFSNPEISILDKIFSAAGIFTVFENRLTDLDKGWTYSANFNGGLYVIPRHFIKQIFQTWKKRALWLLEHKFLHEVGRGVHVDQVSFCMAIHELNIPIEHLDRKFNYPIHANFTKDSVPIVFHYHAELSTVGLLNLDPNSTAEYKQMVRKANLFIQKHFDNLIFWNYRYSVFPELGSGIGSRGDNLRTKRDYLQRLEIEHHSVLDIGCGDLELMKDLEIKSYVGLDSSEEALNIAQQTRPGWKFLRVGSVLNNEIPSQEYVTCFDVLIHQNNAEDFNNLIDLMISKTKKRLLVSGYSNKQEHHDTNHMLAFHKSLPHVLSNSGKFESVIKLFKISDTDYYACDIEFDMDFWKDFFAKLLIDKIPDLQEKKVYLHIGTPKTGSSSLQKYLFENRTTLIKQGFIYPEDVIENRHQNLLQAVLNHDWLSFMRFFENIAVLLVHSDTILVSSEGFYNYTSQFSEVGKLFWQAMAKVVNLKIIVYLRKHDEFLESFYRQCVINPKVENSRIGDPIYGQNLCISDFLEHERVKANIDYASSLKVWCRIAGEENVIVRPYKADIIGDFLKIVNIDESELKGIDRQNTSLPIAAVELIRRCNAFLDVNAQKMLVEEVKSVFTGEQVNSNYVNKEIKQSLEKEYSDGMAWVAKKWPAVSDALFDIEENEDLYGNQMDQSSASSTNKNSNRNPLRRIFRFIHDYRIIKQSGLFDEEYYQIMNPNVKTSGSNRIVHYIRHGVKEKRNPSEYFDTDYYLACNQDVLREGLNPFVHYILYGQKEGRPPYNEREVRKLLKESLLISTEAPNDMSSEIILAAVGSVEFPREFNKVVQSSRELFGWYTKHFPRVYEYPWLINKLRGYTKGKKVADFGAGLSPLPVLLAEQEATVTTIDNHTLLRSVNELFDTNEWGYFDYSQLNPNITSLNVTMNEKTFPDHCMDVWYSISVIEHMPSSIRREILLYMRKSLKKNGRLLLTIDLEKNSNRLWNYSEGKMVEDAHLHGTMPDIENELRKLGFSIMESRCIRLPNSERVDLGLIEAKLSG</sequence>
<dbReference type="RefSeq" id="WP_379929505.1">
    <property type="nucleotide sequence ID" value="NZ_JBHUMM010000023.1"/>
</dbReference>
<comment type="caution">
    <text evidence="1">The sequence shown here is derived from an EMBL/GenBank/DDBJ whole genome shotgun (WGS) entry which is preliminary data.</text>
</comment>
<evidence type="ECO:0000313" key="1">
    <source>
        <dbReference type="EMBL" id="MFD2672020.1"/>
    </source>
</evidence>
<dbReference type="Proteomes" id="UP001597497">
    <property type="component" value="Unassembled WGS sequence"/>
</dbReference>
<dbReference type="SUPFAM" id="SSF52540">
    <property type="entry name" value="P-loop containing nucleoside triphosphate hydrolases"/>
    <property type="match status" value="1"/>
</dbReference>
<dbReference type="InterPro" id="IPR027417">
    <property type="entry name" value="P-loop_NTPase"/>
</dbReference>
<evidence type="ECO:0008006" key="3">
    <source>
        <dbReference type="Google" id="ProtNLM"/>
    </source>
</evidence>
<dbReference type="SUPFAM" id="SSF53448">
    <property type="entry name" value="Nucleotide-diphospho-sugar transferases"/>
    <property type="match status" value="1"/>
</dbReference>
<gene>
    <name evidence="1" type="ORF">ACFSUC_10425</name>
</gene>
<dbReference type="EMBL" id="JBHUMM010000023">
    <property type="protein sequence ID" value="MFD2672020.1"/>
    <property type="molecule type" value="Genomic_DNA"/>
</dbReference>
<protein>
    <recommendedName>
        <fullName evidence="3">Methyltransferase domain-containing protein</fullName>
    </recommendedName>
</protein>